<dbReference type="GO" id="GO:0009507">
    <property type="term" value="C:chloroplast"/>
    <property type="evidence" value="ECO:0007669"/>
    <property type="project" value="UniProtKB-SubCell"/>
</dbReference>
<comment type="similarity">
    <text evidence="2 6">Belongs to the bacterial ribosomal protein bL32 family.</text>
</comment>
<dbReference type="EMBL" id="KY511609">
    <property type="protein sequence ID" value="ARB51909.1"/>
    <property type="molecule type" value="Genomic_DNA"/>
</dbReference>
<organism evidence="7">
    <name type="scientific">Acer griseum</name>
    <dbReference type="NCBI Taxonomy" id="168561"/>
    <lineage>
        <taxon>Eukaryota</taxon>
        <taxon>Viridiplantae</taxon>
        <taxon>Streptophyta</taxon>
        <taxon>Embryophyta</taxon>
        <taxon>Tracheophyta</taxon>
        <taxon>Spermatophyta</taxon>
        <taxon>Magnoliopsida</taxon>
        <taxon>eudicotyledons</taxon>
        <taxon>Gunneridae</taxon>
        <taxon>Pentapetalae</taxon>
        <taxon>rosids</taxon>
        <taxon>malvids</taxon>
        <taxon>Sapindales</taxon>
        <taxon>Sapindaceae</taxon>
        <taxon>Hippocastanoideae</taxon>
        <taxon>Acereae</taxon>
        <taxon>Acer</taxon>
    </lineage>
</organism>
<dbReference type="InterPro" id="IPR044958">
    <property type="entry name" value="Ribosomal_bL32_plant/cyanobact"/>
</dbReference>
<dbReference type="HAMAP" id="MF_00340">
    <property type="entry name" value="Ribosomal_bL32"/>
    <property type="match status" value="1"/>
</dbReference>
<accession>A0A1V0G182</accession>
<evidence type="ECO:0000313" key="7">
    <source>
        <dbReference type="EMBL" id="ARB51909.1"/>
    </source>
</evidence>
<dbReference type="PANTHER" id="PTHR36083:SF1">
    <property type="entry name" value="LARGE RIBOSOMAL SUBUNIT PROTEIN BL32C"/>
    <property type="match status" value="1"/>
</dbReference>
<evidence type="ECO:0000256" key="2">
    <source>
        <dbReference type="ARBA" id="ARBA00008560"/>
    </source>
</evidence>
<gene>
    <name evidence="6 7" type="primary">rpl32</name>
</gene>
<sequence>MAVPKKRSSILKKRIRKNIWKKGGYWAARKAFSLAKSLSTGNSKSFLYDK</sequence>
<dbReference type="EMBL" id="MT355071">
    <property type="protein sequence ID" value="UCS10014.1"/>
    <property type="molecule type" value="Genomic_DNA"/>
</dbReference>
<keyword evidence="3 6" id="KW-0689">Ribosomal protein</keyword>
<evidence type="ECO:0000313" key="9">
    <source>
        <dbReference type="EMBL" id="UCS10014.1"/>
    </source>
</evidence>
<dbReference type="RefSeq" id="YP_009355653.1">
    <property type="nucleotide sequence ID" value="NC_034346.1"/>
</dbReference>
<dbReference type="AlphaFoldDB" id="A0A1V0G182"/>
<keyword evidence="7" id="KW-0150">Chloroplast</keyword>
<name>A0A1V0G182_9ROSI</name>
<evidence type="ECO:0000256" key="3">
    <source>
        <dbReference type="ARBA" id="ARBA00022980"/>
    </source>
</evidence>
<reference evidence="8" key="3">
    <citation type="submission" date="2020-10" db="EMBL/GenBank/DDBJ databases">
        <title>Phylogenomics and historical biogeography of maples (Acer, Sapindaceae).</title>
        <authorList>
            <person name="Areces-Berazain F."/>
            <person name="Hinsinger D.D."/>
            <person name="Strijk J.S."/>
        </authorList>
    </citation>
    <scope>NUCLEOTIDE SEQUENCE</scope>
</reference>
<reference evidence="9" key="2">
    <citation type="submission" date="2020-04" db="EMBL/GenBank/DDBJ databases">
        <authorList>
            <person name="Fu Q."/>
            <person name="Xia X."/>
            <person name="Zhang C."/>
            <person name="Yu X."/>
        </authorList>
    </citation>
    <scope>NUCLEOTIDE SEQUENCE</scope>
</reference>
<dbReference type="PANTHER" id="PTHR36083">
    <property type="entry name" value="50S RIBOSOMAL PROTEIN L32, CHLOROPLASTIC"/>
    <property type="match status" value="1"/>
</dbReference>
<comment type="subcellular location">
    <subcellularLocation>
        <location evidence="1 6">Plastid</location>
        <location evidence="1 6">Chloroplast</location>
    </subcellularLocation>
</comment>
<evidence type="ECO:0000256" key="6">
    <source>
        <dbReference type="HAMAP-Rule" id="MF_00340"/>
    </source>
</evidence>
<dbReference type="GeneID" id="32232700"/>
<dbReference type="InterPro" id="IPR002677">
    <property type="entry name" value="Ribosomal_bL32"/>
</dbReference>
<evidence type="ECO:0000313" key="8">
    <source>
        <dbReference type="EMBL" id="QRF95401.1"/>
    </source>
</evidence>
<dbReference type="EMBL" id="MT355072">
    <property type="protein sequence ID" value="UCS10103.1"/>
    <property type="molecule type" value="Genomic_DNA"/>
</dbReference>
<proteinExistence type="inferred from homology"/>
<dbReference type="GO" id="GO:0015934">
    <property type="term" value="C:large ribosomal subunit"/>
    <property type="evidence" value="ECO:0007669"/>
    <property type="project" value="InterPro"/>
</dbReference>
<evidence type="ECO:0000256" key="4">
    <source>
        <dbReference type="ARBA" id="ARBA00023274"/>
    </source>
</evidence>
<protein>
    <recommendedName>
        <fullName evidence="5 6">Large ribosomal subunit protein bL32c</fullName>
    </recommendedName>
</protein>
<geneLocation type="chloroplast" evidence="7"/>
<dbReference type="EMBL" id="MT355073">
    <property type="protein sequence ID" value="UCS10192.1"/>
    <property type="molecule type" value="Genomic_DNA"/>
</dbReference>
<reference evidence="7" key="1">
    <citation type="journal article" date="2017" name="Conserv Genet Resour">
        <title>The complete chloroplast genome of the endangered Chinese paperbark maple, Acer griseum (Sapindaceae).</title>
        <authorList>
            <person name="Wang W.-C."/>
            <person name="Chen S.-Y."/>
            <person name="Zhang X.-Z."/>
        </authorList>
    </citation>
    <scope>NUCLEOTIDE SEQUENCE</scope>
</reference>
<keyword evidence="7" id="KW-0934">Plastid</keyword>
<dbReference type="EMBL" id="MW067047">
    <property type="protein sequence ID" value="QRF95401.1"/>
    <property type="molecule type" value="Genomic_DNA"/>
</dbReference>
<evidence type="ECO:0000256" key="5">
    <source>
        <dbReference type="ARBA" id="ARBA00035280"/>
    </source>
</evidence>
<keyword evidence="4 6" id="KW-0687">Ribonucleoprotein</keyword>
<dbReference type="GO" id="GO:0006412">
    <property type="term" value="P:translation"/>
    <property type="evidence" value="ECO:0007669"/>
    <property type="project" value="UniProtKB-UniRule"/>
</dbReference>
<evidence type="ECO:0000256" key="1">
    <source>
        <dbReference type="ARBA" id="ARBA00004229"/>
    </source>
</evidence>
<dbReference type="GO" id="GO:0003735">
    <property type="term" value="F:structural constituent of ribosome"/>
    <property type="evidence" value="ECO:0007669"/>
    <property type="project" value="InterPro"/>
</dbReference>